<organism evidence="1 2">
    <name type="scientific">Trifolium medium</name>
    <dbReference type="NCBI Taxonomy" id="97028"/>
    <lineage>
        <taxon>Eukaryota</taxon>
        <taxon>Viridiplantae</taxon>
        <taxon>Streptophyta</taxon>
        <taxon>Embryophyta</taxon>
        <taxon>Tracheophyta</taxon>
        <taxon>Spermatophyta</taxon>
        <taxon>Magnoliopsida</taxon>
        <taxon>eudicotyledons</taxon>
        <taxon>Gunneridae</taxon>
        <taxon>Pentapetalae</taxon>
        <taxon>rosids</taxon>
        <taxon>fabids</taxon>
        <taxon>Fabales</taxon>
        <taxon>Fabaceae</taxon>
        <taxon>Papilionoideae</taxon>
        <taxon>50 kb inversion clade</taxon>
        <taxon>NPAAA clade</taxon>
        <taxon>Hologalegina</taxon>
        <taxon>IRL clade</taxon>
        <taxon>Trifolieae</taxon>
        <taxon>Trifolium</taxon>
    </lineage>
</organism>
<feature type="non-terminal residue" evidence="1">
    <location>
        <position position="109"/>
    </location>
</feature>
<protein>
    <submittedName>
        <fullName evidence="1">DUF4283 domain protein</fullName>
    </submittedName>
</protein>
<comment type="caution">
    <text evidence="1">The sequence shown here is derived from an EMBL/GenBank/DDBJ whole genome shotgun (WGS) entry which is preliminary data.</text>
</comment>
<name>A0A392RLQ1_9FABA</name>
<reference evidence="1 2" key="1">
    <citation type="journal article" date="2018" name="Front. Plant Sci.">
        <title>Red Clover (Trifolium pratense) and Zigzag Clover (T. medium) - A Picture of Genomic Similarities and Differences.</title>
        <authorList>
            <person name="Dluhosova J."/>
            <person name="Istvanek J."/>
            <person name="Nedelnik J."/>
            <person name="Repkova J."/>
        </authorList>
    </citation>
    <scope>NUCLEOTIDE SEQUENCE [LARGE SCALE GENOMIC DNA]</scope>
    <source>
        <strain evidence="2">cv. 10/8</strain>
        <tissue evidence="1">Leaf</tissue>
    </source>
</reference>
<sequence>MDSFIIPWSCLDQSSKQPIVEENKKKVKKSFAQAVSNVCEIPLSQFLQACVKGDRLAISIPEEEYLAGMDTCKHNLHGRIIWPKGATPLMVSALKNTLSSLWKDLSAWG</sequence>
<proteinExistence type="predicted"/>
<accession>A0A392RLQ1</accession>
<keyword evidence="2" id="KW-1185">Reference proteome</keyword>
<dbReference type="Proteomes" id="UP000265520">
    <property type="component" value="Unassembled WGS sequence"/>
</dbReference>
<evidence type="ECO:0000313" key="1">
    <source>
        <dbReference type="EMBL" id="MCI36730.1"/>
    </source>
</evidence>
<evidence type="ECO:0000313" key="2">
    <source>
        <dbReference type="Proteomes" id="UP000265520"/>
    </source>
</evidence>
<dbReference type="EMBL" id="LXQA010236853">
    <property type="protein sequence ID" value="MCI36730.1"/>
    <property type="molecule type" value="Genomic_DNA"/>
</dbReference>
<dbReference type="AlphaFoldDB" id="A0A392RLQ1"/>